<dbReference type="SUPFAM" id="SSF46785">
    <property type="entry name" value="Winged helix' DNA-binding domain"/>
    <property type="match status" value="1"/>
</dbReference>
<dbReference type="SMART" id="SM00347">
    <property type="entry name" value="HTH_MARR"/>
    <property type="match status" value="1"/>
</dbReference>
<feature type="domain" description="HTH marR-type" evidence="4">
    <location>
        <begin position="8"/>
        <end position="140"/>
    </location>
</feature>
<dbReference type="KEGG" id="lho:LOOC260_116340"/>
<dbReference type="Gene3D" id="1.10.10.10">
    <property type="entry name" value="Winged helix-like DNA-binding domain superfamily/Winged helix DNA-binding domain"/>
    <property type="match status" value="1"/>
</dbReference>
<dbReference type="InterPro" id="IPR036390">
    <property type="entry name" value="WH_DNA-bd_sf"/>
</dbReference>
<organism evidence="5 6">
    <name type="scientific">Paucilactobacillus hokkaidonensis JCM 18461</name>
    <dbReference type="NCBI Taxonomy" id="1291742"/>
    <lineage>
        <taxon>Bacteria</taxon>
        <taxon>Bacillati</taxon>
        <taxon>Bacillota</taxon>
        <taxon>Bacilli</taxon>
        <taxon>Lactobacillales</taxon>
        <taxon>Lactobacillaceae</taxon>
        <taxon>Paucilactobacillus</taxon>
    </lineage>
</organism>
<keyword evidence="3" id="KW-0804">Transcription</keyword>
<evidence type="ECO:0000313" key="5">
    <source>
        <dbReference type="EMBL" id="BAP86142.1"/>
    </source>
</evidence>
<accession>A0A0A1GV95</accession>
<dbReference type="PANTHER" id="PTHR33164">
    <property type="entry name" value="TRANSCRIPTIONAL REGULATOR, MARR FAMILY"/>
    <property type="match status" value="1"/>
</dbReference>
<evidence type="ECO:0000259" key="4">
    <source>
        <dbReference type="PROSITE" id="PS50995"/>
    </source>
</evidence>
<dbReference type="Proteomes" id="UP000031620">
    <property type="component" value="Chromosome"/>
</dbReference>
<dbReference type="HOGENOM" id="CLU_083287_9_0_9"/>
<keyword evidence="1" id="KW-0805">Transcription regulation</keyword>
<reference evidence="5 6" key="1">
    <citation type="submission" date="2014-11" db="EMBL/GenBank/DDBJ databases">
        <title>Complete genome sequence and analysis of Lactobacillus hokkaidonensis LOOC260T.</title>
        <authorList>
            <person name="Tanizawa Y."/>
            <person name="Tohno M."/>
            <person name="Kaminuma E."/>
            <person name="Nakamura Y."/>
            <person name="Arita M."/>
        </authorList>
    </citation>
    <scope>NUCLEOTIDE SEQUENCE [LARGE SCALE GENOMIC DNA]</scope>
    <source>
        <strain evidence="5 6">LOOC260</strain>
    </source>
</reference>
<dbReference type="InterPro" id="IPR039422">
    <property type="entry name" value="MarR/SlyA-like"/>
</dbReference>
<dbReference type="InterPro" id="IPR000835">
    <property type="entry name" value="HTH_MarR-typ"/>
</dbReference>
<sequence>MASSDELLNKAISLYMSTLKSLDSFISEPAAKYHLSFEQYLILHDVANEKKIMLMDIAENRQVTRSAISRQIKVLLRHKYIYQRADPHDRRRLFLHLTKTGKAVEAEISANVTKRFAGWVDVFGEDKAQEILDFIEDFDRKIIKSDEK</sequence>
<evidence type="ECO:0000256" key="2">
    <source>
        <dbReference type="ARBA" id="ARBA00023125"/>
    </source>
</evidence>
<name>A0A0A1GV95_9LACO</name>
<dbReference type="InterPro" id="IPR036388">
    <property type="entry name" value="WH-like_DNA-bd_sf"/>
</dbReference>
<evidence type="ECO:0000313" key="6">
    <source>
        <dbReference type="Proteomes" id="UP000031620"/>
    </source>
</evidence>
<dbReference type="GO" id="GO:0006950">
    <property type="term" value="P:response to stress"/>
    <property type="evidence" value="ECO:0007669"/>
    <property type="project" value="TreeGrafter"/>
</dbReference>
<keyword evidence="2" id="KW-0238">DNA-binding</keyword>
<protein>
    <submittedName>
        <fullName evidence="5">MarR family transcriptional regulator</fullName>
    </submittedName>
</protein>
<dbReference type="GO" id="GO:0003700">
    <property type="term" value="F:DNA-binding transcription factor activity"/>
    <property type="evidence" value="ECO:0007669"/>
    <property type="project" value="InterPro"/>
</dbReference>
<dbReference type="InterPro" id="IPR055166">
    <property type="entry name" value="Transc_reg_Sar_Rot_HTH"/>
</dbReference>
<dbReference type="PROSITE" id="PS50995">
    <property type="entry name" value="HTH_MARR_2"/>
    <property type="match status" value="1"/>
</dbReference>
<dbReference type="Pfam" id="PF22381">
    <property type="entry name" value="Staph_reg_Sar_Rot"/>
    <property type="match status" value="1"/>
</dbReference>
<proteinExistence type="predicted"/>
<dbReference type="PANTHER" id="PTHR33164:SF43">
    <property type="entry name" value="HTH-TYPE TRANSCRIPTIONAL REPRESSOR YETL"/>
    <property type="match status" value="1"/>
</dbReference>
<evidence type="ECO:0000256" key="1">
    <source>
        <dbReference type="ARBA" id="ARBA00023015"/>
    </source>
</evidence>
<dbReference type="EMBL" id="AP014680">
    <property type="protein sequence ID" value="BAP86142.1"/>
    <property type="molecule type" value="Genomic_DNA"/>
</dbReference>
<gene>
    <name evidence="5" type="ORF">LOOC260_116340</name>
</gene>
<evidence type="ECO:0000256" key="3">
    <source>
        <dbReference type="ARBA" id="ARBA00023163"/>
    </source>
</evidence>
<dbReference type="STRING" id="1291742.LOOC260_116340"/>
<dbReference type="GO" id="GO:0003677">
    <property type="term" value="F:DNA binding"/>
    <property type="evidence" value="ECO:0007669"/>
    <property type="project" value="UniProtKB-KW"/>
</dbReference>
<dbReference type="RefSeq" id="WP_041094215.1">
    <property type="nucleotide sequence ID" value="NZ_AP014680.1"/>
</dbReference>
<dbReference type="AlphaFoldDB" id="A0A0A1GV95"/>